<dbReference type="EMBL" id="JACHVQ010000001">
    <property type="protein sequence ID" value="MBB2891800.1"/>
    <property type="molecule type" value="Genomic_DNA"/>
</dbReference>
<dbReference type="Gene3D" id="3.90.780.10">
    <property type="entry name" value="5'-Nucleotidase, C-terminal domain"/>
    <property type="match status" value="1"/>
</dbReference>
<dbReference type="Proteomes" id="UP000559182">
    <property type="component" value="Unassembled WGS sequence"/>
</dbReference>
<feature type="domain" description="Calcineurin-like phosphoesterase" evidence="3">
    <location>
        <begin position="16"/>
        <end position="211"/>
    </location>
</feature>
<dbReference type="Pfam" id="PF00149">
    <property type="entry name" value="Metallophos"/>
    <property type="match status" value="1"/>
</dbReference>
<evidence type="ECO:0000259" key="4">
    <source>
        <dbReference type="Pfam" id="PF02872"/>
    </source>
</evidence>
<dbReference type="InterPro" id="IPR006179">
    <property type="entry name" value="5_nucleotidase/apyrase"/>
</dbReference>
<dbReference type="PANTHER" id="PTHR11575:SF24">
    <property type="entry name" value="5'-NUCLEOTIDASE"/>
    <property type="match status" value="1"/>
</dbReference>
<dbReference type="AlphaFoldDB" id="A0A839N236"/>
<dbReference type="InterPro" id="IPR029052">
    <property type="entry name" value="Metallo-depent_PP-like"/>
</dbReference>
<dbReference type="GO" id="GO:0000166">
    <property type="term" value="F:nucleotide binding"/>
    <property type="evidence" value="ECO:0007669"/>
    <property type="project" value="UniProtKB-KW"/>
</dbReference>
<reference evidence="5 6" key="1">
    <citation type="submission" date="2020-08" db="EMBL/GenBank/DDBJ databases">
        <title>Sequencing the genomes of 1000 actinobacteria strains.</title>
        <authorList>
            <person name="Klenk H.-P."/>
        </authorList>
    </citation>
    <scope>NUCLEOTIDE SEQUENCE [LARGE SCALE GENOMIC DNA]</scope>
    <source>
        <strain evidence="5 6">DSM 105369</strain>
    </source>
</reference>
<evidence type="ECO:0000259" key="3">
    <source>
        <dbReference type="Pfam" id="PF00149"/>
    </source>
</evidence>
<protein>
    <submittedName>
        <fullName evidence="5">2',3'-cyclic-nucleotide 2'-phosphodiesterase (5'-nucleotidase family)</fullName>
    </submittedName>
</protein>
<dbReference type="Gene3D" id="3.60.21.10">
    <property type="match status" value="1"/>
</dbReference>
<comment type="similarity">
    <text evidence="2">Belongs to the 5'-nucleotidase family.</text>
</comment>
<keyword evidence="6" id="KW-1185">Reference proteome</keyword>
<name>A0A839N236_9MICO</name>
<evidence type="ECO:0000313" key="5">
    <source>
        <dbReference type="EMBL" id="MBB2891800.1"/>
    </source>
</evidence>
<comment type="caution">
    <text evidence="5">The sequence shown here is derived from an EMBL/GenBank/DDBJ whole genome shotgun (WGS) entry which is preliminary data.</text>
</comment>
<dbReference type="InterPro" id="IPR004843">
    <property type="entry name" value="Calcineurin-like_PHP"/>
</dbReference>
<dbReference type="InterPro" id="IPR008334">
    <property type="entry name" value="5'-Nucleotdase_C"/>
</dbReference>
<dbReference type="Pfam" id="PF02872">
    <property type="entry name" value="5_nucleotid_C"/>
    <property type="match status" value="1"/>
</dbReference>
<dbReference type="RefSeq" id="WP_221185189.1">
    <property type="nucleotide sequence ID" value="NZ_JACHVQ010000001.1"/>
</dbReference>
<sequence>MVEVGEDWKTLATLEILHWNDVHGRYERLARAAARVRQIKDAADHPVLLFDGGDIEEASVRVSALSYGAAGWAVLRAAGVDAAVVGNGGILRYGPDRLTDYAEAFGRAPLFGNFHRDGALPAGVAATQVIDTGAFRVGIIGISVPLMDAYSAFGLTEVPLYTMVTEAAAELRRDGVEVVVVLSHCGLPQDTALAATLAGRVDLVVGGHTHSELPEGTRAFGGVPIVQAGNYAEHLGHVLLDVTADGVTVRSMSLEPVPEDGPADPQVLAAVAEQEARIETWLAEPVATLQEAADYNPADGGGIARLLARAIHESQPADVTFFYPANCDAALPQGPVTRGDIWAATSSPANVSTITTTGRRLRSMMQIGLSAENAARTPRLFRGRALGRVAIVGATIADGEILIGDRPLDDDATYRVSGGDVEVSSYGGLLPDNSPDMEIFVPQIMPELLEAYLVGT</sequence>
<evidence type="ECO:0000256" key="1">
    <source>
        <dbReference type="ARBA" id="ARBA00022729"/>
    </source>
</evidence>
<accession>A0A839N236</accession>
<dbReference type="PANTHER" id="PTHR11575">
    <property type="entry name" value="5'-NUCLEOTIDASE-RELATED"/>
    <property type="match status" value="1"/>
</dbReference>
<evidence type="ECO:0000313" key="6">
    <source>
        <dbReference type="Proteomes" id="UP000559182"/>
    </source>
</evidence>
<keyword evidence="1" id="KW-0732">Signal</keyword>
<dbReference type="GO" id="GO:0009166">
    <property type="term" value="P:nucleotide catabolic process"/>
    <property type="evidence" value="ECO:0007669"/>
    <property type="project" value="InterPro"/>
</dbReference>
<organism evidence="5 6">
    <name type="scientific">Flexivirga oryzae</name>
    <dbReference type="NCBI Taxonomy" id="1794944"/>
    <lineage>
        <taxon>Bacteria</taxon>
        <taxon>Bacillati</taxon>
        <taxon>Actinomycetota</taxon>
        <taxon>Actinomycetes</taxon>
        <taxon>Micrococcales</taxon>
        <taxon>Dermacoccaceae</taxon>
        <taxon>Flexivirga</taxon>
    </lineage>
</organism>
<keyword evidence="2" id="KW-0547">Nucleotide-binding</keyword>
<keyword evidence="2" id="KW-0378">Hydrolase</keyword>
<evidence type="ECO:0000256" key="2">
    <source>
        <dbReference type="RuleBase" id="RU362119"/>
    </source>
</evidence>
<dbReference type="SUPFAM" id="SSF56300">
    <property type="entry name" value="Metallo-dependent phosphatases"/>
    <property type="match status" value="1"/>
</dbReference>
<proteinExistence type="inferred from homology"/>
<dbReference type="SUPFAM" id="SSF55816">
    <property type="entry name" value="5'-nucleotidase (syn. UDP-sugar hydrolase), C-terminal domain"/>
    <property type="match status" value="1"/>
</dbReference>
<feature type="domain" description="5'-Nucleotidase C-terminal" evidence="4">
    <location>
        <begin position="298"/>
        <end position="416"/>
    </location>
</feature>
<dbReference type="GO" id="GO:0016787">
    <property type="term" value="F:hydrolase activity"/>
    <property type="evidence" value="ECO:0007669"/>
    <property type="project" value="UniProtKB-KW"/>
</dbReference>
<dbReference type="InterPro" id="IPR036907">
    <property type="entry name" value="5'-Nucleotdase_C_sf"/>
</dbReference>
<dbReference type="PRINTS" id="PR01607">
    <property type="entry name" value="APYRASEFAMLY"/>
</dbReference>
<gene>
    <name evidence="5" type="ORF">FHU39_001784</name>
</gene>